<feature type="non-terminal residue" evidence="2">
    <location>
        <position position="100"/>
    </location>
</feature>
<dbReference type="EMBL" id="GEBQ01010496">
    <property type="protein sequence ID" value="JAT29481.1"/>
    <property type="molecule type" value="Transcribed_RNA"/>
</dbReference>
<dbReference type="SUPFAM" id="SSF57903">
    <property type="entry name" value="FYVE/PHD zinc finger"/>
    <property type="match status" value="1"/>
</dbReference>
<sequence>CESKEPKPKVPKVSACNQVPQTVDKKPKPKVQNVSTCKHVSQVAPTPSDEPITSSSKYSDVKCPGCEEIYHDPPTEEWIQCKKWKLWWHEDCSNYQGSFS</sequence>
<gene>
    <name evidence="2" type="ORF">g.50344</name>
</gene>
<feature type="region of interest" description="Disordered" evidence="1">
    <location>
        <begin position="23"/>
        <end position="59"/>
    </location>
</feature>
<evidence type="ECO:0000256" key="1">
    <source>
        <dbReference type="SAM" id="MobiDB-lite"/>
    </source>
</evidence>
<evidence type="ECO:0000313" key="2">
    <source>
        <dbReference type="EMBL" id="JAT29481.1"/>
    </source>
</evidence>
<proteinExistence type="predicted"/>
<name>A0A1B6M0N0_9HEMI</name>
<dbReference type="InterPro" id="IPR011011">
    <property type="entry name" value="Znf_FYVE_PHD"/>
</dbReference>
<evidence type="ECO:0008006" key="3">
    <source>
        <dbReference type="Google" id="ProtNLM"/>
    </source>
</evidence>
<feature type="non-terminal residue" evidence="2">
    <location>
        <position position="1"/>
    </location>
</feature>
<accession>A0A1B6M0N0</accession>
<feature type="compositionally biased region" description="Polar residues" evidence="1">
    <location>
        <begin position="32"/>
        <end position="58"/>
    </location>
</feature>
<organism evidence="2">
    <name type="scientific">Graphocephala atropunctata</name>
    <dbReference type="NCBI Taxonomy" id="36148"/>
    <lineage>
        <taxon>Eukaryota</taxon>
        <taxon>Metazoa</taxon>
        <taxon>Ecdysozoa</taxon>
        <taxon>Arthropoda</taxon>
        <taxon>Hexapoda</taxon>
        <taxon>Insecta</taxon>
        <taxon>Pterygota</taxon>
        <taxon>Neoptera</taxon>
        <taxon>Paraneoptera</taxon>
        <taxon>Hemiptera</taxon>
        <taxon>Auchenorrhyncha</taxon>
        <taxon>Membracoidea</taxon>
        <taxon>Cicadellidae</taxon>
        <taxon>Cicadellinae</taxon>
        <taxon>Cicadellini</taxon>
        <taxon>Graphocephala</taxon>
    </lineage>
</organism>
<protein>
    <recommendedName>
        <fullName evidence="3">Zinc finger PHD-type domain-containing protein</fullName>
    </recommendedName>
</protein>
<reference evidence="2" key="1">
    <citation type="submission" date="2015-11" db="EMBL/GenBank/DDBJ databases">
        <title>De novo transcriptome assembly of four potential Pierce s Disease insect vectors from Arizona vineyards.</title>
        <authorList>
            <person name="Tassone E.E."/>
        </authorList>
    </citation>
    <scope>NUCLEOTIDE SEQUENCE</scope>
</reference>
<dbReference type="AlphaFoldDB" id="A0A1B6M0N0"/>